<dbReference type="SUPFAM" id="SSF52540">
    <property type="entry name" value="P-loop containing nucleoside triphosphate hydrolases"/>
    <property type="match status" value="1"/>
</dbReference>
<comment type="caution">
    <text evidence="1">The sequence shown here is derived from an EMBL/GenBank/DDBJ whole genome shotgun (WGS) entry which is preliminary data.</text>
</comment>
<name>A0ABT8JU06_9BACL</name>
<dbReference type="InterPro" id="IPR027417">
    <property type="entry name" value="P-loop_NTPase"/>
</dbReference>
<reference evidence="1" key="1">
    <citation type="submission" date="2023-03" db="EMBL/GenBank/DDBJ databases">
        <title>MT1 and MT2 Draft Genomes of Novel Species.</title>
        <authorList>
            <person name="Venkateswaran K."/>
        </authorList>
    </citation>
    <scope>NUCLEOTIDE SEQUENCE</scope>
    <source>
        <strain evidence="1">F6_3S_P_2</strain>
    </source>
</reference>
<dbReference type="EMBL" id="JAROCC010000012">
    <property type="protein sequence ID" value="MDN4608633.1"/>
    <property type="molecule type" value="Genomic_DNA"/>
</dbReference>
<accession>A0ABT8JU06</accession>
<proteinExistence type="predicted"/>
<sequence>MTNYATVSRQAREQFDLDGLIDTDAKTTRGQYAEAALIARQWRKELTTQFGVSNITDDEEQFATMTFNAWLRDQRLDRPVIIAAPPAFGKSSMLALFLRTMCAQYPDTFSALVVKERVADIEALRDEINDYCGAPRAFAIKGYDSSTDNRLDYEEQFFKQRDYNVVLMTTKQLERQAMRDNLSSFTEFITEDGRSLRRSLLLIDEKPSLVLSHTLSARNLNDFMSDVLEVSRDHKGRLKSYYNRVRQLVDELRSMLESPETKAGELPAIASGYTMPVRLVRDFAEAYGHDRMTTLRAVERVINAGGEYSNGVVTSTHVVHYKYTLFHTYILDGTGATDPDYMSSDFYTVQPMALLDYSNVTFRVCDSYNLSRTALRQSPQSVEAVVEMTRQIIAEHKGKKTLVVSYMENVAQLESELAAEIKAGQARVKHFDGGRGSNDYVDCDNAVYIGSLFKGTAYYTTASQAVIGDRMGVKLDTSHTITGAGLTFDDEYTEGYKRADIAVNLVQETNRLRASRKPGRVTIYLFNRDADMIDIIRQHYPLAKFEEYVPLQKLTGKKTAIDAIIDYFAAMKSGERVKQSAIYRELEISRHTFARQAETERFQQALEKYRITKEKTSYTKV</sequence>
<keyword evidence="2" id="KW-1185">Reference proteome</keyword>
<dbReference type="Proteomes" id="UP001175097">
    <property type="component" value="Unassembled WGS sequence"/>
</dbReference>
<gene>
    <name evidence="1" type="ORF">P5G49_14320</name>
</gene>
<evidence type="ECO:0000313" key="2">
    <source>
        <dbReference type="Proteomes" id="UP001175097"/>
    </source>
</evidence>
<evidence type="ECO:0000313" key="1">
    <source>
        <dbReference type="EMBL" id="MDN4608633.1"/>
    </source>
</evidence>
<organism evidence="1 2">
    <name type="scientific">Sporosarcina highlanderae</name>
    <dbReference type="NCBI Taxonomy" id="3035916"/>
    <lineage>
        <taxon>Bacteria</taxon>
        <taxon>Bacillati</taxon>
        <taxon>Bacillota</taxon>
        <taxon>Bacilli</taxon>
        <taxon>Bacillales</taxon>
        <taxon>Caryophanaceae</taxon>
        <taxon>Sporosarcina</taxon>
    </lineage>
</organism>
<protein>
    <submittedName>
        <fullName evidence="1">Uncharacterized protein</fullName>
    </submittedName>
</protein>
<dbReference type="RefSeq" id="WP_301244829.1">
    <property type="nucleotide sequence ID" value="NZ_JAROCC010000012.1"/>
</dbReference>